<evidence type="ECO:0000256" key="1">
    <source>
        <dbReference type="SAM" id="Coils"/>
    </source>
</evidence>
<feature type="transmembrane region" description="Helical" evidence="2">
    <location>
        <begin position="163"/>
        <end position="184"/>
    </location>
</feature>
<feature type="transmembrane region" description="Helical" evidence="2">
    <location>
        <begin position="235"/>
        <end position="256"/>
    </location>
</feature>
<dbReference type="STRING" id="871325.SAMN05444349_11953"/>
<evidence type="ECO:0000313" key="3">
    <source>
        <dbReference type="EMBL" id="SHF43177.1"/>
    </source>
</evidence>
<feature type="transmembrane region" description="Helical" evidence="2">
    <location>
        <begin position="68"/>
        <end position="90"/>
    </location>
</feature>
<reference evidence="3 4" key="1">
    <citation type="submission" date="2016-11" db="EMBL/GenBank/DDBJ databases">
        <authorList>
            <person name="Jaros S."/>
            <person name="Januszkiewicz K."/>
            <person name="Wedrychowicz H."/>
        </authorList>
    </citation>
    <scope>NUCLEOTIDE SEQUENCE [LARGE SCALE GENOMIC DNA]</scope>
    <source>
        <strain evidence="3 4">DSM 26883</strain>
    </source>
</reference>
<dbReference type="PANTHER" id="PTHR20992">
    <property type="entry name" value="AT15442P-RELATED"/>
    <property type="match status" value="1"/>
</dbReference>
<dbReference type="AlphaFoldDB" id="A0A1M5BLT0"/>
<feature type="transmembrane region" description="Helical" evidence="2">
    <location>
        <begin position="190"/>
        <end position="214"/>
    </location>
</feature>
<dbReference type="PANTHER" id="PTHR20992:SF9">
    <property type="entry name" value="AT15442P-RELATED"/>
    <property type="match status" value="1"/>
</dbReference>
<keyword evidence="1" id="KW-0175">Coiled coil</keyword>
<accession>A0A1M5BLT0</accession>
<evidence type="ECO:0000256" key="2">
    <source>
        <dbReference type="SAM" id="Phobius"/>
    </source>
</evidence>
<dbReference type="OrthoDB" id="9790659at2"/>
<dbReference type="Proteomes" id="UP000184436">
    <property type="component" value="Unassembled WGS sequence"/>
</dbReference>
<dbReference type="Pfam" id="PF04087">
    <property type="entry name" value="DUF389"/>
    <property type="match status" value="1"/>
</dbReference>
<protein>
    <submittedName>
        <fullName evidence="3">TIGR00341 family protein</fullName>
    </submittedName>
</protein>
<keyword evidence="2" id="KW-0472">Membrane</keyword>
<proteinExistence type="predicted"/>
<gene>
    <name evidence="3" type="ORF">SAMN05444349_11953</name>
</gene>
<dbReference type="EMBL" id="FQVD01000019">
    <property type="protein sequence ID" value="SHF43177.1"/>
    <property type="molecule type" value="Genomic_DNA"/>
</dbReference>
<organism evidence="3 4">
    <name type="scientific">Bacteroides faecichinchillae</name>
    <dbReference type="NCBI Taxonomy" id="871325"/>
    <lineage>
        <taxon>Bacteria</taxon>
        <taxon>Pseudomonadati</taxon>
        <taxon>Bacteroidota</taxon>
        <taxon>Bacteroidia</taxon>
        <taxon>Bacteroidales</taxon>
        <taxon>Bacteroidaceae</taxon>
        <taxon>Bacteroides</taxon>
    </lineage>
</organism>
<evidence type="ECO:0000313" key="4">
    <source>
        <dbReference type="Proteomes" id="UP000184436"/>
    </source>
</evidence>
<feature type="coiled-coil region" evidence="1">
    <location>
        <begin position="348"/>
        <end position="375"/>
    </location>
</feature>
<name>A0A1M5BLT0_9BACE</name>
<dbReference type="InterPro" id="IPR005240">
    <property type="entry name" value="DUF389"/>
</dbReference>
<sequence>MKTDERNKFAIKSFLKNYLDLRKDKDNELETVDSIRKGVEFKGANLWILIFAIFMASLGLNVNSTAVIIGAMLISPLMGPIMGVGLSVGLNDFELMKRSLKSFLITTAFSVTTATVFFILAPIAGSQSELLARTSPTIYDVFIALFGGLAGVVALSTKEKGNVIPGVAIATALMPPLCTAGYGLATGNLIYFLGAFYLYFINSVFISLATYIGVRLMHFQRKEFVDKTREKTVRKYIVLIVILTMCPAVYLTFGIIKSTLYEAAANRFINEQLNFENTQVLDKKINYEHKEIRVVLIGPEIPDASIAIARNKLEAYQLKNSKLIVLQGMNNEAIDVSSIRAMVMEDFYKNSEERLQEQQKKIAKLETTLEQYKEYDTMSRTLVPELKVLYPSITSLSISHSLETRIDSMKTDTVTLAVLQFSRHPSGAEKEKISAWLKARVKAKKLRLITE</sequence>
<keyword evidence="2" id="KW-0812">Transmembrane</keyword>
<keyword evidence="2" id="KW-1133">Transmembrane helix</keyword>
<dbReference type="NCBIfam" id="TIGR00341">
    <property type="entry name" value="TIGR00341 family protein"/>
    <property type="match status" value="1"/>
</dbReference>
<feature type="transmembrane region" description="Helical" evidence="2">
    <location>
        <begin position="102"/>
        <end position="125"/>
    </location>
</feature>
<keyword evidence="4" id="KW-1185">Reference proteome</keyword>
<dbReference type="RefSeq" id="WP_025076120.1">
    <property type="nucleotide sequence ID" value="NZ_FQVD01000019.1"/>
</dbReference>
<feature type="transmembrane region" description="Helical" evidence="2">
    <location>
        <begin position="44"/>
        <end position="62"/>
    </location>
</feature>
<feature type="transmembrane region" description="Helical" evidence="2">
    <location>
        <begin position="137"/>
        <end position="156"/>
    </location>
</feature>